<reference evidence="2 3" key="1">
    <citation type="submission" date="2017-03" db="EMBL/GenBank/DDBJ databases">
        <authorList>
            <person name="Afonso C.L."/>
            <person name="Miller P.J."/>
            <person name="Scott M.A."/>
            <person name="Spackman E."/>
            <person name="Goraichik I."/>
            <person name="Dimitrov K.M."/>
            <person name="Suarez D.L."/>
            <person name="Swayne D.E."/>
        </authorList>
    </citation>
    <scope>NUCLEOTIDE SEQUENCE [LARGE SCALE GENOMIC DNA]</scope>
    <source>
        <strain evidence="2">Genome sequencing of Nitrospira japonica strain NJ11</strain>
    </source>
</reference>
<keyword evidence="3" id="KW-1185">Reference proteome</keyword>
<keyword evidence="1" id="KW-0812">Transmembrane</keyword>
<feature type="transmembrane region" description="Helical" evidence="1">
    <location>
        <begin position="60"/>
        <end position="81"/>
    </location>
</feature>
<dbReference type="STRING" id="1325564.NSJP_2465"/>
<keyword evidence="1" id="KW-0472">Membrane</keyword>
<keyword evidence="1" id="KW-1133">Transmembrane helix</keyword>
<accession>A0A1W1I6K1</accession>
<proteinExistence type="predicted"/>
<evidence type="ECO:0000256" key="1">
    <source>
        <dbReference type="SAM" id="Phobius"/>
    </source>
</evidence>
<dbReference type="KEGG" id="nja:NSJP_2465"/>
<dbReference type="AlphaFoldDB" id="A0A1W1I6K1"/>
<dbReference type="Proteomes" id="UP000192042">
    <property type="component" value="Chromosome I"/>
</dbReference>
<sequence length="136" mass="14307">MRAALTIILTGLLLIGFETRPMTTGANLLDRGLSSWDLFLVVIPLALIGLVWTKWTWPGMACVIYGTVGLALDLASLTGAAGESQPRLTPLNWLSGGFNLALTVAGWHAFVRSLWGDGPPTPLPPNPPAPSSSSTA</sequence>
<dbReference type="EMBL" id="LT828648">
    <property type="protein sequence ID" value="SLM48637.1"/>
    <property type="molecule type" value="Genomic_DNA"/>
</dbReference>
<feature type="transmembrane region" description="Helical" evidence="1">
    <location>
        <begin position="93"/>
        <end position="111"/>
    </location>
</feature>
<protein>
    <submittedName>
        <fullName evidence="2">Uncharacterized protein</fullName>
    </submittedName>
</protein>
<evidence type="ECO:0000313" key="2">
    <source>
        <dbReference type="EMBL" id="SLM48637.1"/>
    </source>
</evidence>
<feature type="transmembrane region" description="Helical" evidence="1">
    <location>
        <begin position="35"/>
        <end position="53"/>
    </location>
</feature>
<organism evidence="2 3">
    <name type="scientific">Nitrospira japonica</name>
    <dbReference type="NCBI Taxonomy" id="1325564"/>
    <lineage>
        <taxon>Bacteria</taxon>
        <taxon>Pseudomonadati</taxon>
        <taxon>Nitrospirota</taxon>
        <taxon>Nitrospiria</taxon>
        <taxon>Nitrospirales</taxon>
        <taxon>Nitrospiraceae</taxon>
        <taxon>Nitrospira</taxon>
    </lineage>
</organism>
<evidence type="ECO:0000313" key="3">
    <source>
        <dbReference type="Proteomes" id="UP000192042"/>
    </source>
</evidence>
<name>A0A1W1I6K1_9BACT</name>
<gene>
    <name evidence="2" type="ORF">NSJP_2465</name>
</gene>